<dbReference type="SUPFAM" id="SSF57903">
    <property type="entry name" value="FYVE/PHD zinc finger"/>
    <property type="match status" value="1"/>
</dbReference>
<dbReference type="InterPro" id="IPR030564">
    <property type="entry name" value="Myotubularin"/>
</dbReference>
<dbReference type="PANTHER" id="PTHR10807:SF75">
    <property type="entry name" value="PHOSPHATIDYLINOSITOL-3-PHOSPHATE PHOSPHATASE"/>
    <property type="match status" value="1"/>
</dbReference>
<evidence type="ECO:0000256" key="2">
    <source>
        <dbReference type="ARBA" id="ARBA00007471"/>
    </source>
</evidence>
<dbReference type="InterPro" id="IPR013083">
    <property type="entry name" value="Znf_RING/FYVE/PHD"/>
</dbReference>
<evidence type="ECO:0000256" key="10">
    <source>
        <dbReference type="ARBA" id="ARBA00032571"/>
    </source>
</evidence>
<dbReference type="InterPro" id="IPR011011">
    <property type="entry name" value="Znf_FYVE_PHD"/>
</dbReference>
<evidence type="ECO:0000256" key="11">
    <source>
        <dbReference type="PIRSR" id="PIRSR630564-1"/>
    </source>
</evidence>
<dbReference type="GO" id="GO:0005737">
    <property type="term" value="C:cytoplasm"/>
    <property type="evidence" value="ECO:0007669"/>
    <property type="project" value="TreeGrafter"/>
</dbReference>
<dbReference type="SMART" id="SM00064">
    <property type="entry name" value="FYVE"/>
    <property type="match status" value="1"/>
</dbReference>
<dbReference type="OrthoDB" id="271628at2759"/>
<keyword evidence="7" id="KW-0862">Zinc</keyword>
<keyword evidence="8" id="KW-0443">Lipid metabolism</keyword>
<dbReference type="InterPro" id="IPR000387">
    <property type="entry name" value="Tyr_Pase_dom"/>
</dbReference>
<protein>
    <recommendedName>
        <fullName evidence="3">phosphatidylinositol-3,5-bisphosphate 3-phosphatase</fullName>
        <ecNumber evidence="3">3.1.3.95</ecNumber>
    </recommendedName>
    <alternativeName>
        <fullName evidence="10">Phosphatidylinositol-3,5-bisphosphate 3-phosphatase</fullName>
    </alternativeName>
</protein>
<evidence type="ECO:0000256" key="4">
    <source>
        <dbReference type="ARBA" id="ARBA00022723"/>
    </source>
</evidence>
<keyword evidence="6" id="KW-0378">Hydrolase</keyword>
<feature type="region of interest" description="Disordered" evidence="13">
    <location>
        <begin position="415"/>
        <end position="467"/>
    </location>
</feature>
<dbReference type="InterPro" id="IPR003595">
    <property type="entry name" value="Tyr_Pase_cat"/>
</dbReference>
<accession>A0A7R8WAM6</accession>
<reference evidence="14" key="1">
    <citation type="submission" date="2020-11" db="EMBL/GenBank/DDBJ databases">
        <authorList>
            <person name="Tran Van P."/>
        </authorList>
    </citation>
    <scope>NUCLEOTIDE SEQUENCE</scope>
</reference>
<dbReference type="Pfam" id="PF06602">
    <property type="entry name" value="Myotub-related"/>
    <property type="match status" value="1"/>
</dbReference>
<name>A0A7R8WAM6_9CRUS</name>
<sequence length="1070" mass="118337">MMYGANAFLSSRCQPEVEQTKWSTHKFSALGTEKDMDHSMIQVRASEVYPSSKECEKEEPGLEIPFHQLPGESCVYVGKLVDGIVAVSNYRLFLSLKSGIVNLPLGLIESVELKAWVHIHIMCKDARVYRLKCHSGEQGQEWLARLSSVIIPPRRSEDFFSFAFRAHLDDQPDGPGLVMRLSGNLEGEMETLNKEMSRLRMDKLGAWRISKVNENFELSPSYPRYVIVPAGITDQMLVEVAKFRGSRRFPAVVWRHPGTGAVIARCSQPEVGIMGWRCTEDEELMRAIAEASAETDGGRPLSNCPLRLSSGSCAPHRARRGTGGSEFAARTRTAHEEFPQTERTPSGPHHTRSSSFPGHLLVNGSKLGGAKTCIDSSSSSSSSPSPQSQEERIVIPANACNGDVDAVIRSTDCLSNANNLPDDSPRLPETPSATPDRLSNSHPSPEQTALSKPIPVPHTNGDSVGSPADACSTCSNGSLDGPPPGALNGDSSFCSSIGSSPPLDVEITPVPSTNGIRNGQKLLIIDARSYGTALANRARGGGCECPEYYPSCEIDFMNLQNIHGIRKSFLNLRLLHTLPPEYWWQQLEASKWLHHISALLRAALVVVRAVHEEGRPVVVHCSDGWDRTTQIVSLAQILLDPYYRTMEGFSVLVDREWIKFGHKFADRHGHSLDRDDPNERCPIFLQWLDCVHQLIDQFPTAFEFTGRYLVTLLHHSYSGLFGNFLFNREQERVQRQVHQKTPCVWSFLRLAKGLKNYLYTHPCEELPSDPLQPQHHPSALTFWTAAFSPEMRCLDKSRSWCRRNEDLDLNECSTDTVVANPLMAENLTNGHSERQHHPSSALSDLIESLQVEPPMVDGSPYTKCPEQQIQLRVAEMITGFQAEISALRQDLFLTREALQRKKPEFTVDDPQNEELFSLEASTEGSGTGGAPGRGDRQAAEGVEGGGARRMERHLSSSSELSSCWEAIDVTGSLTNGPPTKWTPDHAVANCQACQQRFWLGKRRHHCRACGQVFCANCSSFYAPLPLENLDYPVRQCFSCYESNKEANPTASPSSQPAVGGTRAAGDEGAD</sequence>
<comment type="subcellular location">
    <subcellularLocation>
        <location evidence="1">Endomembrane system</location>
        <topology evidence="1">Peripheral membrane protein</topology>
    </subcellularLocation>
</comment>
<feature type="region of interest" description="Disordered" evidence="13">
    <location>
        <begin position="331"/>
        <end position="390"/>
    </location>
</feature>
<dbReference type="InterPro" id="IPR029021">
    <property type="entry name" value="Prot-tyrosine_phosphatase-like"/>
</dbReference>
<gene>
    <name evidence="14" type="ORF">CTOB1V02_LOCUS5367</name>
</gene>
<dbReference type="SUPFAM" id="SSF50729">
    <property type="entry name" value="PH domain-like"/>
    <property type="match status" value="1"/>
</dbReference>
<keyword evidence="9" id="KW-0472">Membrane</keyword>
<feature type="compositionally biased region" description="Low complexity" evidence="13">
    <location>
        <begin position="376"/>
        <end position="388"/>
    </location>
</feature>
<evidence type="ECO:0000256" key="7">
    <source>
        <dbReference type="ARBA" id="ARBA00022833"/>
    </source>
</evidence>
<organism evidence="14">
    <name type="scientific">Cyprideis torosa</name>
    <dbReference type="NCBI Taxonomy" id="163714"/>
    <lineage>
        <taxon>Eukaryota</taxon>
        <taxon>Metazoa</taxon>
        <taxon>Ecdysozoa</taxon>
        <taxon>Arthropoda</taxon>
        <taxon>Crustacea</taxon>
        <taxon>Oligostraca</taxon>
        <taxon>Ostracoda</taxon>
        <taxon>Podocopa</taxon>
        <taxon>Podocopida</taxon>
        <taxon>Cytherocopina</taxon>
        <taxon>Cytheroidea</taxon>
        <taxon>Cytherideidae</taxon>
        <taxon>Cyprideis</taxon>
    </lineage>
</organism>
<dbReference type="GO" id="GO:0004438">
    <property type="term" value="F:phosphatidylinositol-3-phosphate phosphatase activity"/>
    <property type="evidence" value="ECO:0007669"/>
    <property type="project" value="TreeGrafter"/>
</dbReference>
<dbReference type="GO" id="GO:0016020">
    <property type="term" value="C:membrane"/>
    <property type="evidence" value="ECO:0007669"/>
    <property type="project" value="TreeGrafter"/>
</dbReference>
<dbReference type="PROSITE" id="PS50056">
    <property type="entry name" value="TYR_PHOSPHATASE_2"/>
    <property type="match status" value="1"/>
</dbReference>
<feature type="region of interest" description="Disordered" evidence="13">
    <location>
        <begin position="1044"/>
        <end position="1070"/>
    </location>
</feature>
<dbReference type="Gene3D" id="3.30.40.10">
    <property type="entry name" value="Zinc/RING finger domain, C3HC4 (zinc finger)"/>
    <property type="match status" value="1"/>
</dbReference>
<evidence type="ECO:0000256" key="12">
    <source>
        <dbReference type="PIRSR" id="PIRSR630564-2"/>
    </source>
</evidence>
<evidence type="ECO:0000256" key="13">
    <source>
        <dbReference type="SAM" id="MobiDB-lite"/>
    </source>
</evidence>
<dbReference type="GO" id="GO:0052629">
    <property type="term" value="F:phosphatidylinositol-3,5-bisphosphate 3-phosphatase activity"/>
    <property type="evidence" value="ECO:0007669"/>
    <property type="project" value="UniProtKB-EC"/>
</dbReference>
<keyword evidence="4" id="KW-0479">Metal-binding</keyword>
<dbReference type="EMBL" id="OB661153">
    <property type="protein sequence ID" value="CAD7227460.1"/>
    <property type="molecule type" value="Genomic_DNA"/>
</dbReference>
<dbReference type="InterPro" id="IPR017455">
    <property type="entry name" value="Znf_FYVE-rel"/>
</dbReference>
<evidence type="ECO:0000256" key="3">
    <source>
        <dbReference type="ARBA" id="ARBA00012903"/>
    </source>
</evidence>
<keyword evidence="5" id="KW-0863">Zinc-finger</keyword>
<dbReference type="PROSITE" id="PS00383">
    <property type="entry name" value="TYR_PHOSPHATASE_1"/>
    <property type="match status" value="1"/>
</dbReference>
<evidence type="ECO:0000256" key="9">
    <source>
        <dbReference type="ARBA" id="ARBA00023136"/>
    </source>
</evidence>
<dbReference type="GO" id="GO:0010506">
    <property type="term" value="P:regulation of autophagy"/>
    <property type="evidence" value="ECO:0007669"/>
    <property type="project" value="TreeGrafter"/>
</dbReference>
<proteinExistence type="inferred from homology"/>
<comment type="similarity">
    <text evidence="2">Belongs to the protein-tyrosine phosphatase family. Non-receptor class myotubularin subfamily.</text>
</comment>
<dbReference type="GO" id="GO:0046856">
    <property type="term" value="P:phosphatidylinositol dephosphorylation"/>
    <property type="evidence" value="ECO:0007669"/>
    <property type="project" value="TreeGrafter"/>
</dbReference>
<dbReference type="PANTHER" id="PTHR10807">
    <property type="entry name" value="MYOTUBULARIN-RELATED"/>
    <property type="match status" value="1"/>
</dbReference>
<feature type="binding site" evidence="12">
    <location>
        <begin position="561"/>
        <end position="562"/>
    </location>
    <ligand>
        <name>substrate</name>
    </ligand>
</feature>
<evidence type="ECO:0000256" key="1">
    <source>
        <dbReference type="ARBA" id="ARBA00004184"/>
    </source>
</evidence>
<evidence type="ECO:0000313" key="14">
    <source>
        <dbReference type="EMBL" id="CAD7227460.1"/>
    </source>
</evidence>
<feature type="compositionally biased region" description="Polar residues" evidence="13">
    <location>
        <begin position="1045"/>
        <end position="1056"/>
    </location>
</feature>
<dbReference type="GO" id="GO:0019903">
    <property type="term" value="F:protein phosphatase binding"/>
    <property type="evidence" value="ECO:0007669"/>
    <property type="project" value="TreeGrafter"/>
</dbReference>
<feature type="region of interest" description="Disordered" evidence="13">
    <location>
        <begin position="920"/>
        <end position="956"/>
    </location>
</feature>
<dbReference type="SUPFAM" id="SSF52799">
    <property type="entry name" value="(Phosphotyrosine protein) phosphatases II"/>
    <property type="match status" value="1"/>
</dbReference>
<dbReference type="InterPro" id="IPR010569">
    <property type="entry name" value="Myotubularin-like_Pase_dom"/>
</dbReference>
<feature type="compositionally biased region" description="Polar residues" evidence="13">
    <location>
        <begin position="431"/>
        <end position="450"/>
    </location>
</feature>
<dbReference type="EC" id="3.1.3.95" evidence="3"/>
<evidence type="ECO:0000256" key="6">
    <source>
        <dbReference type="ARBA" id="ARBA00022801"/>
    </source>
</evidence>
<dbReference type="GO" id="GO:0012505">
    <property type="term" value="C:endomembrane system"/>
    <property type="evidence" value="ECO:0007669"/>
    <property type="project" value="UniProtKB-SubCell"/>
</dbReference>
<dbReference type="InterPro" id="IPR000306">
    <property type="entry name" value="Znf_FYVE"/>
</dbReference>
<dbReference type="SMART" id="SM00404">
    <property type="entry name" value="PTPc_motif"/>
    <property type="match status" value="1"/>
</dbReference>
<feature type="active site" description="Phosphocysteine intermediate" evidence="11">
    <location>
        <position position="621"/>
    </location>
</feature>
<feature type="binding site" evidence="12">
    <location>
        <begin position="621"/>
        <end position="627"/>
    </location>
    <ligand>
        <name>substrate</name>
    </ligand>
</feature>
<evidence type="ECO:0000256" key="5">
    <source>
        <dbReference type="ARBA" id="ARBA00022771"/>
    </source>
</evidence>
<dbReference type="AlphaFoldDB" id="A0A7R8WAM6"/>
<dbReference type="Pfam" id="PF01363">
    <property type="entry name" value="FYVE"/>
    <property type="match status" value="1"/>
</dbReference>
<dbReference type="GO" id="GO:0008270">
    <property type="term" value="F:zinc ion binding"/>
    <property type="evidence" value="ECO:0007669"/>
    <property type="project" value="UniProtKB-KW"/>
</dbReference>
<dbReference type="PROSITE" id="PS51339">
    <property type="entry name" value="PPASE_MYOTUBULARIN"/>
    <property type="match status" value="1"/>
</dbReference>
<evidence type="ECO:0000256" key="8">
    <source>
        <dbReference type="ARBA" id="ARBA00023098"/>
    </source>
</evidence>
<dbReference type="PROSITE" id="PS50178">
    <property type="entry name" value="ZF_FYVE"/>
    <property type="match status" value="1"/>
</dbReference>
<dbReference type="InterPro" id="IPR016130">
    <property type="entry name" value="Tyr_Pase_AS"/>
</dbReference>